<dbReference type="InterPro" id="IPR029056">
    <property type="entry name" value="Ribokinase-like"/>
</dbReference>
<accession>A0A3B0UUM5</accession>
<reference evidence="6" key="1">
    <citation type="submission" date="2018-06" db="EMBL/GenBank/DDBJ databases">
        <authorList>
            <person name="Zhirakovskaya E."/>
        </authorList>
    </citation>
    <scope>NUCLEOTIDE SEQUENCE</scope>
</reference>
<evidence type="ECO:0000256" key="1">
    <source>
        <dbReference type="ARBA" id="ARBA00022679"/>
    </source>
</evidence>
<dbReference type="FunFam" id="3.40.1190.20:FF:000003">
    <property type="entry name" value="Phosphomethylpyrimidine kinase ThiD"/>
    <property type="match status" value="1"/>
</dbReference>
<dbReference type="AlphaFoldDB" id="A0A3B0UUM5"/>
<dbReference type="InterPro" id="IPR004399">
    <property type="entry name" value="HMP/HMP-P_kinase_dom"/>
</dbReference>
<evidence type="ECO:0000259" key="5">
    <source>
        <dbReference type="Pfam" id="PF08543"/>
    </source>
</evidence>
<keyword evidence="3 6" id="KW-0418">Kinase</keyword>
<evidence type="ECO:0000256" key="3">
    <source>
        <dbReference type="ARBA" id="ARBA00022777"/>
    </source>
</evidence>
<dbReference type="GO" id="GO:0009228">
    <property type="term" value="P:thiamine biosynthetic process"/>
    <property type="evidence" value="ECO:0007669"/>
    <property type="project" value="InterPro"/>
</dbReference>
<dbReference type="PANTHER" id="PTHR20858">
    <property type="entry name" value="PHOSPHOMETHYLPYRIMIDINE KINASE"/>
    <property type="match status" value="1"/>
</dbReference>
<dbReference type="GO" id="GO:0005524">
    <property type="term" value="F:ATP binding"/>
    <property type="evidence" value="ECO:0007669"/>
    <property type="project" value="UniProtKB-KW"/>
</dbReference>
<name>A0A3B0UUM5_9ZZZZ</name>
<gene>
    <name evidence="6" type="ORF">MNBD_CHLOROFLEXI01-3486</name>
</gene>
<feature type="domain" description="Pyridoxamine kinase/Phosphomethylpyrimidine kinase" evidence="5">
    <location>
        <begin position="14"/>
        <end position="259"/>
    </location>
</feature>
<organism evidence="6">
    <name type="scientific">hydrothermal vent metagenome</name>
    <dbReference type="NCBI Taxonomy" id="652676"/>
    <lineage>
        <taxon>unclassified sequences</taxon>
        <taxon>metagenomes</taxon>
        <taxon>ecological metagenomes</taxon>
    </lineage>
</organism>
<dbReference type="GO" id="GO:0008902">
    <property type="term" value="F:hydroxymethylpyrimidine kinase activity"/>
    <property type="evidence" value="ECO:0007669"/>
    <property type="project" value="TreeGrafter"/>
</dbReference>
<dbReference type="Pfam" id="PF08543">
    <property type="entry name" value="Phos_pyr_kin"/>
    <property type="match status" value="1"/>
</dbReference>
<evidence type="ECO:0000256" key="2">
    <source>
        <dbReference type="ARBA" id="ARBA00022741"/>
    </source>
</evidence>
<dbReference type="EC" id="2.7.4.7" evidence="6"/>
<evidence type="ECO:0000256" key="4">
    <source>
        <dbReference type="ARBA" id="ARBA00022840"/>
    </source>
</evidence>
<dbReference type="InterPro" id="IPR013749">
    <property type="entry name" value="PM/HMP-P_kinase-1"/>
</dbReference>
<dbReference type="GO" id="GO:0008972">
    <property type="term" value="F:phosphomethylpyrimidine kinase activity"/>
    <property type="evidence" value="ECO:0007669"/>
    <property type="project" value="UniProtKB-EC"/>
</dbReference>
<proteinExistence type="predicted"/>
<protein>
    <submittedName>
        <fullName evidence="6">Hydroxymethylpyrimidine phosphate kinase ThiD</fullName>
        <ecNumber evidence="6">2.7.4.7</ecNumber>
    </submittedName>
</protein>
<keyword evidence="2" id="KW-0547">Nucleotide-binding</keyword>
<dbReference type="EMBL" id="UOEU01000024">
    <property type="protein sequence ID" value="VAW30062.1"/>
    <property type="molecule type" value="Genomic_DNA"/>
</dbReference>
<dbReference type="GO" id="GO:0005829">
    <property type="term" value="C:cytosol"/>
    <property type="evidence" value="ECO:0007669"/>
    <property type="project" value="TreeGrafter"/>
</dbReference>
<dbReference type="PANTHER" id="PTHR20858:SF17">
    <property type="entry name" value="HYDROXYMETHYLPYRIMIDINE_PHOSPHOMETHYLPYRIMIDINE KINASE THI20-RELATED"/>
    <property type="match status" value="1"/>
</dbReference>
<dbReference type="CDD" id="cd01169">
    <property type="entry name" value="HMPP_kinase"/>
    <property type="match status" value="1"/>
</dbReference>
<dbReference type="Gene3D" id="3.40.1190.20">
    <property type="match status" value="1"/>
</dbReference>
<dbReference type="SUPFAM" id="SSF53613">
    <property type="entry name" value="Ribokinase-like"/>
    <property type="match status" value="1"/>
</dbReference>
<keyword evidence="4" id="KW-0067">ATP-binding</keyword>
<dbReference type="NCBIfam" id="TIGR00097">
    <property type="entry name" value="HMP-P_kinase"/>
    <property type="match status" value="1"/>
</dbReference>
<sequence>MNEPVKLLTIGGSDSGGAAGVQADLKTWTALGGYGMSVITAVTAQNSLSVNDVAWMTPRFVQAQLEAVLSDYGATAVKTGFLGQAQLIIRVSALLQKYKLPNVVIDPVLVNHQGQPMFQDEAQQLYLTYLLPLADLLTPNLVEAAVLLGTSSLDSYSRIRGAAVRLHRFGCRQILIKGFRDGADSVDLLFDGERFIDFRQPWIETENTHGSGDTLSAAICAFLAQGEGMETAVAHAVQFTHRAIQQAANWRLGGGHGPLAHF</sequence>
<keyword evidence="1 6" id="KW-0808">Transferase</keyword>
<evidence type="ECO:0000313" key="6">
    <source>
        <dbReference type="EMBL" id="VAW30062.1"/>
    </source>
</evidence>